<keyword evidence="4" id="KW-1185">Reference proteome</keyword>
<feature type="compositionally biased region" description="Basic and acidic residues" evidence="1">
    <location>
        <begin position="159"/>
        <end position="175"/>
    </location>
</feature>
<keyword evidence="2" id="KW-0812">Transmembrane</keyword>
<feature type="compositionally biased region" description="Basic residues" evidence="1">
    <location>
        <begin position="272"/>
        <end position="282"/>
    </location>
</feature>
<dbReference type="KEGG" id="wcp:H9Q76_03140"/>
<proteinExistence type="predicted"/>
<evidence type="ECO:0000313" key="3">
    <source>
        <dbReference type="EMBL" id="QNM00299.1"/>
    </source>
</evidence>
<feature type="compositionally biased region" description="Acidic residues" evidence="1">
    <location>
        <begin position="199"/>
        <end position="211"/>
    </location>
</feature>
<organism evidence="3 4">
    <name type="scientific">Wujia chipingensis</name>
    <dbReference type="NCBI Taxonomy" id="2763670"/>
    <lineage>
        <taxon>Bacteria</taxon>
        <taxon>Bacillati</taxon>
        <taxon>Bacillota</taxon>
        <taxon>Clostridia</taxon>
        <taxon>Lachnospirales</taxon>
        <taxon>Lachnospiraceae</taxon>
        <taxon>Wujia</taxon>
    </lineage>
</organism>
<feature type="transmembrane region" description="Helical" evidence="2">
    <location>
        <begin position="6"/>
        <end position="30"/>
    </location>
</feature>
<reference evidence="3 4" key="1">
    <citation type="submission" date="2020-08" db="EMBL/GenBank/DDBJ databases">
        <authorList>
            <person name="Liu C."/>
            <person name="Sun Q."/>
        </authorList>
    </citation>
    <scope>NUCLEOTIDE SEQUENCE [LARGE SCALE GENOMIC DNA]</scope>
    <source>
        <strain evidence="3 4">NSJ-4</strain>
    </source>
</reference>
<gene>
    <name evidence="3" type="ORF">H9Q76_03140</name>
</gene>
<name>A0A7G9FP17_9FIRM</name>
<evidence type="ECO:0000256" key="1">
    <source>
        <dbReference type="SAM" id="MobiDB-lite"/>
    </source>
</evidence>
<evidence type="ECO:0000256" key="2">
    <source>
        <dbReference type="SAM" id="Phobius"/>
    </source>
</evidence>
<sequence length="510" mass="57606">MDRSMISMIYFVALLALFLIMIIATIAVIASKSKRRYDDEDEFEDGTEYEDAEQLEDEQTVFDDADAMLSDDFYVDNLDMPDENSAFAPEATGYDDEYEDEYAEDGDYDDVDTADADDSYEDYENVEVDEYDAELDSAFDVPGSLKIDPAQANAPTQEIDTKAVKEERRNPKPETEDVMQADAGIPEIATETETSVQNESEDTAETVETDEKETSIMPEESDSTENVVSASIDAVEDQKAMNTEIPAEQEPEADTVVEKPVEAETPVESPKKQKKKHVRKQKKQPETVAQPKPETDKEDLSDLAFGPDIPEINISNEALAASVREAEAMGAAIMGDLKAAKVPAETMFGINEELSSYGSKKNKRTKSKVASDEDFYWYNKEDAADRPARRPIEAYYHHFNIADDCIEDLLVEMYDCALVRTEEIRYIAYGIEPRTLTMKEIMSGTVSLNDHKKKEPTEQDLVRIYEKWCGYVDHLLDKVEIHADEYTIQEIRKQLCAYGRNDVDTLLEGK</sequence>
<accession>A0A7G9FP17</accession>
<evidence type="ECO:0000313" key="4">
    <source>
        <dbReference type="Proteomes" id="UP000515819"/>
    </source>
</evidence>
<dbReference type="AlphaFoldDB" id="A0A7G9FP17"/>
<dbReference type="Proteomes" id="UP000515819">
    <property type="component" value="Chromosome"/>
</dbReference>
<keyword evidence="2" id="KW-1133">Transmembrane helix</keyword>
<dbReference type="EMBL" id="CP060632">
    <property type="protein sequence ID" value="QNM00299.1"/>
    <property type="molecule type" value="Genomic_DNA"/>
</dbReference>
<protein>
    <submittedName>
        <fullName evidence="3">Uncharacterized protein</fullName>
    </submittedName>
</protein>
<feature type="region of interest" description="Disordered" evidence="1">
    <location>
        <begin position="146"/>
        <end position="303"/>
    </location>
</feature>
<dbReference type="RefSeq" id="WP_249321605.1">
    <property type="nucleotide sequence ID" value="NZ_CP060632.1"/>
</dbReference>
<keyword evidence="2" id="KW-0472">Membrane</keyword>